<sequence length="210" mass="24645">MRRVKVELRNYSSQWEGELDAKRRQMIERISVCFLSHTTFAQFPPSIAHLLPPFIVCTQEESDAFYCFQGMMVRMLLHMPEDKLNLRVAQFVMLFKTIYPEINVALEEEEVEVNEWAVSWLRYLLCRELAPDCLLRLWDTYFAAESPDDGILLHTYICLAILDNLQGTIIELSERSEMLSLLHHLPVMDMDQIITQAQSIRDEVYARNLL</sequence>
<dbReference type="SMART" id="SM00164">
    <property type="entry name" value="TBC"/>
    <property type="match status" value="1"/>
</dbReference>
<evidence type="ECO:0000313" key="2">
    <source>
        <dbReference type="EMBL" id="CAD8470264.1"/>
    </source>
</evidence>
<dbReference type="AlphaFoldDB" id="A0A7S0H7H4"/>
<dbReference type="InterPro" id="IPR035969">
    <property type="entry name" value="Rab-GAP_TBC_sf"/>
</dbReference>
<organism evidence="2">
    <name type="scientific">Hanusia phi</name>
    <dbReference type="NCBI Taxonomy" id="3032"/>
    <lineage>
        <taxon>Eukaryota</taxon>
        <taxon>Cryptophyceae</taxon>
        <taxon>Pyrenomonadales</taxon>
        <taxon>Geminigeraceae</taxon>
        <taxon>Hanusia</taxon>
    </lineage>
</organism>
<dbReference type="Gene3D" id="1.10.472.80">
    <property type="entry name" value="Ypt/Rab-GAP domain of gyp1p, domain 3"/>
    <property type="match status" value="1"/>
</dbReference>
<dbReference type="GO" id="GO:0005096">
    <property type="term" value="F:GTPase activator activity"/>
    <property type="evidence" value="ECO:0007669"/>
    <property type="project" value="TreeGrafter"/>
</dbReference>
<protein>
    <recommendedName>
        <fullName evidence="1">Rab-GAP TBC domain-containing protein</fullName>
    </recommendedName>
</protein>
<name>A0A7S0H7H4_9CRYP</name>
<proteinExistence type="predicted"/>
<dbReference type="SUPFAM" id="SSF47923">
    <property type="entry name" value="Ypt/Rab-GAP domain of gyp1p"/>
    <property type="match status" value="2"/>
</dbReference>
<dbReference type="EMBL" id="HBEO01004082">
    <property type="protein sequence ID" value="CAD8470264.1"/>
    <property type="molecule type" value="Transcribed_RNA"/>
</dbReference>
<dbReference type="Pfam" id="PF00566">
    <property type="entry name" value="RabGAP-TBC"/>
    <property type="match status" value="1"/>
</dbReference>
<evidence type="ECO:0000259" key="1">
    <source>
        <dbReference type="PROSITE" id="PS50086"/>
    </source>
</evidence>
<dbReference type="PROSITE" id="PS50086">
    <property type="entry name" value="TBC_RABGAP"/>
    <property type="match status" value="1"/>
</dbReference>
<dbReference type="PANTHER" id="PTHR22957:SF268">
    <property type="entry name" value="ANKYRIN REPEAT-CONTAINING PROTEIN"/>
    <property type="match status" value="1"/>
</dbReference>
<dbReference type="PANTHER" id="PTHR22957">
    <property type="entry name" value="TBC1 DOMAIN FAMILY MEMBER GTPASE-ACTIVATING PROTEIN"/>
    <property type="match status" value="1"/>
</dbReference>
<gene>
    <name evidence="2" type="ORF">HPHI1048_LOCUS2918</name>
</gene>
<feature type="domain" description="Rab-GAP TBC" evidence="1">
    <location>
        <begin position="1"/>
        <end position="145"/>
    </location>
</feature>
<dbReference type="InterPro" id="IPR000195">
    <property type="entry name" value="Rab-GAP-TBC_dom"/>
</dbReference>
<accession>A0A7S0H7H4</accession>
<reference evidence="2" key="1">
    <citation type="submission" date="2021-01" db="EMBL/GenBank/DDBJ databases">
        <authorList>
            <person name="Corre E."/>
            <person name="Pelletier E."/>
            <person name="Niang G."/>
            <person name="Scheremetjew M."/>
            <person name="Finn R."/>
            <person name="Kale V."/>
            <person name="Holt S."/>
            <person name="Cochrane G."/>
            <person name="Meng A."/>
            <person name="Brown T."/>
            <person name="Cohen L."/>
        </authorList>
    </citation>
    <scope>NUCLEOTIDE SEQUENCE</scope>
    <source>
        <strain evidence="2">CCMP325</strain>
    </source>
</reference>